<proteinExistence type="predicted"/>
<reference evidence="2" key="1">
    <citation type="submission" date="2020-03" db="EMBL/GenBank/DDBJ databases">
        <title>The deep terrestrial virosphere.</title>
        <authorList>
            <person name="Holmfeldt K."/>
            <person name="Nilsson E."/>
            <person name="Simone D."/>
            <person name="Lopez-Fernandez M."/>
            <person name="Wu X."/>
            <person name="de Brujin I."/>
            <person name="Lundin D."/>
            <person name="Andersson A."/>
            <person name="Bertilsson S."/>
            <person name="Dopson M."/>
        </authorList>
    </citation>
    <scope>NUCLEOTIDE SEQUENCE</scope>
    <source>
        <strain evidence="2">MM415A00523</strain>
    </source>
</reference>
<protein>
    <submittedName>
        <fullName evidence="2">Putative YadA domain-containing structural protein</fullName>
    </submittedName>
</protein>
<dbReference type="AlphaFoldDB" id="A0A6M3KHV1"/>
<accession>A0A6M3KHV1</accession>
<keyword evidence="1" id="KW-1133">Transmembrane helix</keyword>
<name>A0A6M3KHV1_9ZZZZ</name>
<evidence type="ECO:0000256" key="1">
    <source>
        <dbReference type="SAM" id="Phobius"/>
    </source>
</evidence>
<keyword evidence="1" id="KW-0812">Transmembrane</keyword>
<keyword evidence="1" id="KW-0472">Membrane</keyword>
<dbReference type="EMBL" id="MT142463">
    <property type="protein sequence ID" value="QJA81569.1"/>
    <property type="molecule type" value="Genomic_DNA"/>
</dbReference>
<gene>
    <name evidence="2" type="ORF">MM415A00523_0019</name>
</gene>
<evidence type="ECO:0000313" key="2">
    <source>
        <dbReference type="EMBL" id="QJA81569.1"/>
    </source>
</evidence>
<feature type="transmembrane region" description="Helical" evidence="1">
    <location>
        <begin position="12"/>
        <end position="32"/>
    </location>
</feature>
<organism evidence="2">
    <name type="scientific">viral metagenome</name>
    <dbReference type="NCBI Taxonomy" id="1070528"/>
    <lineage>
        <taxon>unclassified sequences</taxon>
        <taxon>metagenomes</taxon>
        <taxon>organismal metagenomes</taxon>
    </lineage>
</organism>
<sequence>MSNFSRGNFTNSVVLTLTGLLTAGAILVLGLLSTQDIKPTSNNTYDIGTATSSYAEVFASSTVHAGGVTSTGNVNPFANDTYDIGSGLLSWKDVYASGTSNLTYVRATSSPSTAPGFAFTGDTDTGMYQPNASQLDFAVNGARIIEMNASAIYAYKTIIPSGIGALDLGNGLNSWKDIYASSTVVTPRISGSTSSLAVGTGNTNHTLVSANDLFVTGKFEVDGTAYFDDEAKLANDKRLVLGGGNNTGFIYETGEVSSHAMHILAPLTGKNVVLTNMENLGLSFDHAASPNPTIFFHSATNPDTNNTQWGSLSHSVQNFVIDVGTGALAVDASVVPSSTASYDLGSTALSWKSLYTSSIAYLGGVSSTGSIYPTADNTYDLGSASLAWHDIIADGTVTGVTVNGTTQVITPVSLRGGGGTGIENDSYSVGIRVEGSEKWTFTSNLSGHGGFHLLPVVTATSSLGSPALSLLNVYASGTIFANNYTGAANATTTFTSNATDASGQTAFVFNTANTIAYPTNLFDFRNNGTTKVKCDSNGSCTFGANVSFDASNGRLYTGNVQLRGVVPGEGSLFPAVTAASVPITITGATAQATDLQRWNNVSAATIARVTANGSIYSSSTVHAAGVTSTGHVNPFATNIYDLGSPLYSWKDVYASGTAYITNFSASSGRASLVSYGFKGAPSTGMYYSPGALHFVYGGDPLMSLDSNTGLAGFGSTVSPLNNDTFDLGTPVYSWANIYASGTAMIGGGSAGKATCFKADGKSLGFCSSAVGAGGDCTCN</sequence>